<dbReference type="InterPro" id="IPR054548">
    <property type="entry name" value="SCP160-like_KH"/>
</dbReference>
<dbReference type="PANTHER" id="PTHR10627:SF31">
    <property type="entry name" value="DODECA-SATELLITE-BINDING PROTEIN 1, ISOFORM A"/>
    <property type="match status" value="1"/>
</dbReference>
<dbReference type="CDD" id="cd02394">
    <property type="entry name" value="KH-I_Vigilin_rpt6"/>
    <property type="match status" value="1"/>
</dbReference>
<feature type="domain" description="K Homology" evidence="4">
    <location>
        <begin position="1105"/>
        <end position="1222"/>
    </location>
</feature>
<dbReference type="Pfam" id="PF00013">
    <property type="entry name" value="KH_1"/>
    <property type="match status" value="7"/>
</dbReference>
<feature type="domain" description="K Homology" evidence="4">
    <location>
        <begin position="384"/>
        <end position="461"/>
    </location>
</feature>
<feature type="compositionally biased region" description="Polar residues" evidence="3">
    <location>
        <begin position="51"/>
        <end position="66"/>
    </location>
</feature>
<evidence type="ECO:0000256" key="3">
    <source>
        <dbReference type="SAM" id="MobiDB-lite"/>
    </source>
</evidence>
<dbReference type="PROSITE" id="PS50084">
    <property type="entry name" value="KH_TYPE_1"/>
    <property type="match status" value="7"/>
</dbReference>
<feature type="compositionally biased region" description="Polar residues" evidence="3">
    <location>
        <begin position="1"/>
        <end position="13"/>
    </location>
</feature>
<feature type="compositionally biased region" description="Low complexity" evidence="3">
    <location>
        <begin position="113"/>
        <end position="146"/>
    </location>
</feature>
<dbReference type="Pfam" id="PF22952">
    <property type="entry name" value="KH_11"/>
    <property type="match status" value="1"/>
</dbReference>
<evidence type="ECO:0000313" key="5">
    <source>
        <dbReference type="EMBL" id="KAF2434359.1"/>
    </source>
</evidence>
<feature type="domain" description="K Homology" evidence="4">
    <location>
        <begin position="1227"/>
        <end position="1296"/>
    </location>
</feature>
<feature type="domain" description="K Homology" evidence="4">
    <location>
        <begin position="875"/>
        <end position="946"/>
    </location>
</feature>
<dbReference type="EMBL" id="MU007017">
    <property type="protein sequence ID" value="KAF2434359.1"/>
    <property type="molecule type" value="Genomic_DNA"/>
</dbReference>
<gene>
    <name evidence="5" type="ORF">EJ08DRAFT_513832</name>
</gene>
<dbReference type="SUPFAM" id="SSF54791">
    <property type="entry name" value="Eukaryotic type KH-domain (KH-domain type I)"/>
    <property type="match status" value="7"/>
</dbReference>
<dbReference type="InterPro" id="IPR036612">
    <property type="entry name" value="KH_dom_type_1_sf"/>
</dbReference>
<dbReference type="CDD" id="cd22448">
    <property type="entry name" value="KH-I_ScSCP160_rpt3"/>
    <property type="match status" value="1"/>
</dbReference>
<keyword evidence="6" id="KW-1185">Reference proteome</keyword>
<name>A0A9P4U168_9PEZI</name>
<evidence type="ECO:0000256" key="2">
    <source>
        <dbReference type="PROSITE-ProRule" id="PRU00117"/>
    </source>
</evidence>
<evidence type="ECO:0000259" key="4">
    <source>
        <dbReference type="SMART" id="SM00322"/>
    </source>
</evidence>
<feature type="domain" description="K Homology" evidence="4">
    <location>
        <begin position="1033"/>
        <end position="1104"/>
    </location>
</feature>
<feature type="domain" description="K Homology" evidence="4">
    <location>
        <begin position="717"/>
        <end position="780"/>
    </location>
</feature>
<feature type="domain" description="K Homology" evidence="4">
    <location>
        <begin position="784"/>
        <end position="870"/>
    </location>
</feature>
<keyword evidence="1" id="KW-0677">Repeat</keyword>
<proteinExistence type="predicted"/>
<organism evidence="5 6">
    <name type="scientific">Tothia fuscella</name>
    <dbReference type="NCBI Taxonomy" id="1048955"/>
    <lineage>
        <taxon>Eukaryota</taxon>
        <taxon>Fungi</taxon>
        <taxon>Dikarya</taxon>
        <taxon>Ascomycota</taxon>
        <taxon>Pezizomycotina</taxon>
        <taxon>Dothideomycetes</taxon>
        <taxon>Pleosporomycetidae</taxon>
        <taxon>Venturiales</taxon>
        <taxon>Cylindrosympodiaceae</taxon>
        <taxon>Tothia</taxon>
    </lineage>
</organism>
<protein>
    <recommendedName>
        <fullName evidence="4">K Homology domain-containing protein</fullName>
    </recommendedName>
</protein>
<feature type="domain" description="K Homology" evidence="4">
    <location>
        <begin position="950"/>
        <end position="1029"/>
    </location>
</feature>
<evidence type="ECO:0000256" key="1">
    <source>
        <dbReference type="ARBA" id="ARBA00022737"/>
    </source>
</evidence>
<feature type="region of interest" description="Disordered" evidence="3">
    <location>
        <begin position="1140"/>
        <end position="1160"/>
    </location>
</feature>
<sequence>MASTETTNGSSTGPEAESAAQKLLAKHKEAHPVEVEEVVDEEDIIHPPPSATFSPKDTTESDSPTMSDIAKGKKKVDDAAPSAQKKKAELDLADQDAFPSLGKPSTAFQSTWGAGKANGAKGPNTNGTSATSKPASSAPAYKGPAPVNIPGRHVERISLAPQQIAPRTQLKKPLQEILLDINKRSKANVKAFSGANGNMVFEGTGKPEDVRQALKEIVNQIGTKQSVKVPIPASVRPHIIGRQGATIQAISKQTGAKIQIPKQEDLAAPIDEDDDVMIDVIIEGDALGAEMARREIQRIVSERTANSSLKMRDIPIEYYPFIAGHENSPIHNYDEQALKIQVPHYHTWRGQAPHKDRFAPQPSMPIQISGDREAANDARQAINKFVKDELSKHTAAPTQGMERGRHQFIVGDRGSSAEEFFQKTGCAIVKPPAGDDSDELYIIGPPENIQAGINYAMDLAGKVQSAHFDISKPHNSVRGGGAPHARNMARYFEQRNALQELERLHDSTIVLPADGSTSAEVYAQSYQNAVKTRQEIMNLISAHPPSRFHPMPVDPFFHQQLRQREAPKIRREHGVQIVFPDGHVEQPEILLVYEAPGSPSEYAIPRESPSDADKRQHEQAIQEARKYLEALISSQPAIVSRDVEAQAKYHDKVRKYVDHEQKDLGQGQFPVQLLFGGPTTQRSPSSFSLRGPDNQVTNLDSKLRAFLEQEARDEVERNFTTSFDYPQKFANFLIGKRGENINKLRDDYDVEIQVKDGKVELKGPERKCADCKKDVLAQLRKFEDETTHVIKVKKDYHRDLIGAKGAQVNRLQDRYGVRVNFPRSERPAGDDDATEGSVRNYRQQAPDEVIIKGPKKGADEAREELLNLLQWTMDNSFSGSISIQQSQLPQLIGTQGREIEQLRLATGCQIDTPRGDADKDGRVEIKLKGTKKQVEDAKKILLEKSKTFDETVTKNVEIDRRFHKSLIGPMGANIRKIVVDAGGPDDNRIIAGLVRFPKQGQEENANAIRVQGSKSMVDKIIAALNAQVKDQADQVTQTLEVPTAKHRLLIGRGGESRRNLESKFNVSLDIPRQGATGPAATQIKVTGLPSDVEKCKGHIEELVQDQEGETVEVPRKHHNTISDNGQFFRKLRNDLKVTVDHGGAQPPPRGAAGGAKARGRNVNGGSAPLITDEPDSSAHSWELVDNTDTYTGTDGDSPIPWILRGNRDNVAKAKSQLERALSEASKPSWTGYLILPDAKAHRLIIGPGGSQINSIRQQTGTKVQVPKNGDEGEAVEIVGSKEGCEEARDIILDIVAGGAGAGAGVRRD</sequence>
<dbReference type="SMART" id="SM00322">
    <property type="entry name" value="KH"/>
    <property type="match status" value="9"/>
</dbReference>
<comment type="caution">
    <text evidence="5">The sequence shown here is derived from an EMBL/GenBank/DDBJ whole genome shotgun (WGS) entry which is preliminary data.</text>
</comment>
<dbReference type="GO" id="GO:0003729">
    <property type="term" value="F:mRNA binding"/>
    <property type="evidence" value="ECO:0007669"/>
    <property type="project" value="TreeGrafter"/>
</dbReference>
<reference evidence="5" key="1">
    <citation type="journal article" date="2020" name="Stud. Mycol.">
        <title>101 Dothideomycetes genomes: a test case for predicting lifestyles and emergence of pathogens.</title>
        <authorList>
            <person name="Haridas S."/>
            <person name="Albert R."/>
            <person name="Binder M."/>
            <person name="Bloem J."/>
            <person name="Labutti K."/>
            <person name="Salamov A."/>
            <person name="Andreopoulos B."/>
            <person name="Baker S."/>
            <person name="Barry K."/>
            <person name="Bills G."/>
            <person name="Bluhm B."/>
            <person name="Cannon C."/>
            <person name="Castanera R."/>
            <person name="Culley D."/>
            <person name="Daum C."/>
            <person name="Ezra D."/>
            <person name="Gonzalez J."/>
            <person name="Henrissat B."/>
            <person name="Kuo A."/>
            <person name="Liang C."/>
            <person name="Lipzen A."/>
            <person name="Lutzoni F."/>
            <person name="Magnuson J."/>
            <person name="Mondo S."/>
            <person name="Nolan M."/>
            <person name="Ohm R."/>
            <person name="Pangilinan J."/>
            <person name="Park H.-J."/>
            <person name="Ramirez L."/>
            <person name="Alfaro M."/>
            <person name="Sun H."/>
            <person name="Tritt A."/>
            <person name="Yoshinaga Y."/>
            <person name="Zwiers L.-H."/>
            <person name="Turgeon B."/>
            <person name="Goodwin S."/>
            <person name="Spatafora J."/>
            <person name="Crous P."/>
            <person name="Grigoriev I."/>
        </authorList>
    </citation>
    <scope>NUCLEOTIDE SEQUENCE</scope>
    <source>
        <strain evidence="5">CBS 130266</strain>
    </source>
</reference>
<keyword evidence="2" id="KW-0694">RNA-binding</keyword>
<evidence type="ECO:0000313" key="6">
    <source>
        <dbReference type="Proteomes" id="UP000800235"/>
    </source>
</evidence>
<feature type="domain" description="K Homology" evidence="4">
    <location>
        <begin position="223"/>
        <end position="301"/>
    </location>
</feature>
<dbReference type="Gene3D" id="3.30.1370.10">
    <property type="entry name" value="K Homology domain, type 1"/>
    <property type="match status" value="8"/>
</dbReference>
<dbReference type="Proteomes" id="UP000800235">
    <property type="component" value="Unassembled WGS sequence"/>
</dbReference>
<dbReference type="GO" id="GO:0005737">
    <property type="term" value="C:cytoplasm"/>
    <property type="evidence" value="ECO:0007669"/>
    <property type="project" value="TreeGrafter"/>
</dbReference>
<accession>A0A9P4U168</accession>
<dbReference type="CDD" id="cd22408">
    <property type="entry name" value="KH-I_Vigilin_rpt4"/>
    <property type="match status" value="1"/>
</dbReference>
<dbReference type="InterPro" id="IPR004088">
    <property type="entry name" value="KH_dom_type_1"/>
</dbReference>
<dbReference type="PANTHER" id="PTHR10627">
    <property type="entry name" value="SCP160"/>
    <property type="match status" value="1"/>
</dbReference>
<feature type="region of interest" description="Disordered" evidence="3">
    <location>
        <begin position="1"/>
        <end position="149"/>
    </location>
</feature>
<dbReference type="InterPro" id="IPR004087">
    <property type="entry name" value="KH_dom"/>
</dbReference>
<dbReference type="OrthoDB" id="10027144at2759"/>